<comment type="similarity">
    <text evidence="2">Belongs to the alpha/beta-type SASP family.</text>
</comment>
<dbReference type="InterPro" id="IPR018126">
    <property type="entry name" value="SASP_alpha/beta-type_CS"/>
</dbReference>
<organism evidence="4 5">
    <name type="scientific">Lacrimispora defluvii</name>
    <dbReference type="NCBI Taxonomy" id="2719233"/>
    <lineage>
        <taxon>Bacteria</taxon>
        <taxon>Bacillati</taxon>
        <taxon>Bacillota</taxon>
        <taxon>Clostridia</taxon>
        <taxon>Lachnospirales</taxon>
        <taxon>Lachnospiraceae</taxon>
        <taxon>Lacrimispora</taxon>
    </lineage>
</organism>
<evidence type="ECO:0000256" key="3">
    <source>
        <dbReference type="ARBA" id="ARBA00023125"/>
    </source>
</evidence>
<keyword evidence="3" id="KW-0238">DNA-binding</keyword>
<protein>
    <submittedName>
        <fullName evidence="4">Small, acid-soluble spore protein, alpha/beta type</fullName>
    </submittedName>
</protein>
<dbReference type="InterPro" id="IPR038300">
    <property type="entry name" value="SASP_sf_alpha/beta"/>
</dbReference>
<sequence>MPKGKKTEPFDPRNLKPEEVLKFEIATELGLDEKVIKGGWRCLSAKESGRIGGLITKRKREMKNDALEKKEEV</sequence>
<dbReference type="RefSeq" id="WP_170821776.1">
    <property type="nucleotide sequence ID" value="NZ_JAAOXG010000022.1"/>
</dbReference>
<accession>A0ABX1VQ61</accession>
<gene>
    <name evidence="4" type="ORF">G9470_12460</name>
</gene>
<comment type="caution">
    <text evidence="4">The sequence shown here is derived from an EMBL/GenBank/DDBJ whole genome shotgun (WGS) entry which is preliminary data.</text>
</comment>
<proteinExistence type="inferred from homology"/>
<keyword evidence="5" id="KW-1185">Reference proteome</keyword>
<name>A0ABX1VQ61_9FIRM</name>
<evidence type="ECO:0000313" key="4">
    <source>
        <dbReference type="EMBL" id="NNJ30597.1"/>
    </source>
</evidence>
<dbReference type="Proteomes" id="UP000539052">
    <property type="component" value="Unassembled WGS sequence"/>
</dbReference>
<comment type="function">
    <text evidence="1">SASP are bound to spore DNA. They are double-stranded DNA-binding proteins that cause DNA to change to an a-like conformation. They protect the DNA backbone from chemical and enzymatic cleavage and are thus involved in dormant spore's high resistance to UV light.</text>
</comment>
<dbReference type="Pfam" id="PF00269">
    <property type="entry name" value="SASP"/>
    <property type="match status" value="1"/>
</dbReference>
<dbReference type="Gene3D" id="6.10.10.80">
    <property type="entry name" value="Small, acid-soluble spore protein, alpha/beta type-like"/>
    <property type="match status" value="1"/>
</dbReference>
<evidence type="ECO:0000256" key="1">
    <source>
        <dbReference type="ARBA" id="ARBA00003863"/>
    </source>
</evidence>
<dbReference type="EMBL" id="JAAOXG010000022">
    <property type="protein sequence ID" value="NNJ30597.1"/>
    <property type="molecule type" value="Genomic_DNA"/>
</dbReference>
<dbReference type="PROSITE" id="PS00304">
    <property type="entry name" value="SASP_1"/>
    <property type="match status" value="1"/>
</dbReference>
<evidence type="ECO:0000313" key="5">
    <source>
        <dbReference type="Proteomes" id="UP000539052"/>
    </source>
</evidence>
<dbReference type="InterPro" id="IPR001448">
    <property type="entry name" value="SASP_alpha/beta-type"/>
</dbReference>
<reference evidence="4 5" key="1">
    <citation type="submission" date="2020-03" db="EMBL/GenBank/DDBJ databases">
        <title>Genome Sequence of industrial isolate, B5A.</title>
        <authorList>
            <person name="Sharma S."/>
            <person name="Patil P.B."/>
            <person name="Korpole S."/>
        </authorList>
    </citation>
    <scope>NUCLEOTIDE SEQUENCE [LARGE SCALE GENOMIC DNA]</scope>
    <source>
        <strain evidence="4 5">PI-S10-B5A</strain>
    </source>
</reference>
<evidence type="ECO:0000256" key="2">
    <source>
        <dbReference type="ARBA" id="ARBA00005442"/>
    </source>
</evidence>